<reference evidence="2" key="2">
    <citation type="journal article" date="2021" name="PeerJ">
        <title>Extensive microbial diversity within the chicken gut microbiome revealed by metagenomics and culture.</title>
        <authorList>
            <person name="Gilroy R."/>
            <person name="Ravi A."/>
            <person name="Getino M."/>
            <person name="Pursley I."/>
            <person name="Horton D.L."/>
            <person name="Alikhan N.F."/>
            <person name="Baker D."/>
            <person name="Gharbi K."/>
            <person name="Hall N."/>
            <person name="Watson M."/>
            <person name="Adriaenssens E.M."/>
            <person name="Foster-Nyarko E."/>
            <person name="Jarju S."/>
            <person name="Secka A."/>
            <person name="Antonio M."/>
            <person name="Oren A."/>
            <person name="Chaudhuri R.R."/>
            <person name="La Ragione R."/>
            <person name="Hildebrand F."/>
            <person name="Pallen M.J."/>
        </authorList>
    </citation>
    <scope>NUCLEOTIDE SEQUENCE</scope>
    <source>
        <strain evidence="2">2830</strain>
    </source>
</reference>
<name>A0A9D1HLM2_9FIRM</name>
<organism evidence="2 3">
    <name type="scientific">Candidatus Avidehalobacter gallistercoris</name>
    <dbReference type="NCBI Taxonomy" id="2840694"/>
    <lineage>
        <taxon>Bacteria</taxon>
        <taxon>Bacillati</taxon>
        <taxon>Bacillota</taxon>
        <taxon>Clostridia</taxon>
        <taxon>Eubacteriales</taxon>
        <taxon>Peptococcaceae</taxon>
        <taxon>Peptococcaceae incertae sedis</taxon>
        <taxon>Candidatus Avidehalobacter</taxon>
    </lineage>
</organism>
<reference evidence="2" key="1">
    <citation type="submission" date="2020-10" db="EMBL/GenBank/DDBJ databases">
        <authorList>
            <person name="Gilroy R."/>
        </authorList>
    </citation>
    <scope>NUCLEOTIDE SEQUENCE</scope>
    <source>
        <strain evidence="2">2830</strain>
    </source>
</reference>
<dbReference type="PROSITE" id="PS50206">
    <property type="entry name" value="RHODANESE_3"/>
    <property type="match status" value="1"/>
</dbReference>
<accession>A0A9D1HLM2</accession>
<dbReference type="EMBL" id="DVMH01000025">
    <property type="protein sequence ID" value="HIU10586.1"/>
    <property type="molecule type" value="Genomic_DNA"/>
</dbReference>
<dbReference type="PANTHER" id="PTHR43031">
    <property type="entry name" value="FAD-DEPENDENT OXIDOREDUCTASE"/>
    <property type="match status" value="1"/>
</dbReference>
<protein>
    <submittedName>
        <fullName evidence="2">Rhodanese-like domain-containing protein</fullName>
    </submittedName>
</protein>
<dbReference type="InterPro" id="IPR036873">
    <property type="entry name" value="Rhodanese-like_dom_sf"/>
</dbReference>
<dbReference type="SMART" id="SM00450">
    <property type="entry name" value="RHOD"/>
    <property type="match status" value="1"/>
</dbReference>
<sequence length="91" mass="9810">MRKWAIISRREAERLQAAGALLLDVRSPEEFAGGHMAGSLSLPVERIAGSIGGLAAKERVIIVYCATGERSRTAAAILARLGFERIYVVSQ</sequence>
<evidence type="ECO:0000259" key="1">
    <source>
        <dbReference type="PROSITE" id="PS50206"/>
    </source>
</evidence>
<dbReference type="CDD" id="cd00158">
    <property type="entry name" value="RHOD"/>
    <property type="match status" value="1"/>
</dbReference>
<dbReference type="AlphaFoldDB" id="A0A9D1HLM2"/>
<evidence type="ECO:0000313" key="2">
    <source>
        <dbReference type="EMBL" id="HIU10586.1"/>
    </source>
</evidence>
<dbReference type="Gene3D" id="3.40.250.10">
    <property type="entry name" value="Rhodanese-like domain"/>
    <property type="match status" value="1"/>
</dbReference>
<dbReference type="Proteomes" id="UP000824124">
    <property type="component" value="Unassembled WGS sequence"/>
</dbReference>
<proteinExistence type="predicted"/>
<dbReference type="SUPFAM" id="SSF52821">
    <property type="entry name" value="Rhodanese/Cell cycle control phosphatase"/>
    <property type="match status" value="1"/>
</dbReference>
<feature type="domain" description="Rhodanese" evidence="1">
    <location>
        <begin position="16"/>
        <end position="89"/>
    </location>
</feature>
<dbReference type="PANTHER" id="PTHR43031:SF18">
    <property type="entry name" value="RHODANESE-RELATED SULFURTRANSFERASES"/>
    <property type="match status" value="1"/>
</dbReference>
<dbReference type="InterPro" id="IPR001763">
    <property type="entry name" value="Rhodanese-like_dom"/>
</dbReference>
<comment type="caution">
    <text evidence="2">The sequence shown here is derived from an EMBL/GenBank/DDBJ whole genome shotgun (WGS) entry which is preliminary data.</text>
</comment>
<dbReference type="Pfam" id="PF00581">
    <property type="entry name" value="Rhodanese"/>
    <property type="match status" value="1"/>
</dbReference>
<evidence type="ECO:0000313" key="3">
    <source>
        <dbReference type="Proteomes" id="UP000824124"/>
    </source>
</evidence>
<gene>
    <name evidence="2" type="ORF">IAB00_05010</name>
</gene>
<dbReference type="InterPro" id="IPR050229">
    <property type="entry name" value="GlpE_sulfurtransferase"/>
</dbReference>